<dbReference type="SUPFAM" id="SSF103025">
    <property type="entry name" value="Folate-binding domain"/>
    <property type="match status" value="1"/>
</dbReference>
<reference evidence="1 2" key="1">
    <citation type="submission" date="2022-01" db="EMBL/GenBank/DDBJ databases">
        <authorList>
            <person name="Won M."/>
            <person name="Kim S.-J."/>
            <person name="Kwon S.-W."/>
        </authorList>
    </citation>
    <scope>NUCLEOTIDE SEQUENCE [LARGE SCALE GENOMIC DNA]</scope>
    <source>
        <strain evidence="1 2">KCTC 23505</strain>
    </source>
</reference>
<dbReference type="Gene3D" id="3.30.1360.120">
    <property type="entry name" value="Probable tRNA modification gtpase trme, domain 1"/>
    <property type="match status" value="1"/>
</dbReference>
<dbReference type="Proteomes" id="UP001521209">
    <property type="component" value="Unassembled WGS sequence"/>
</dbReference>
<name>A0ABS9DY44_9PROT</name>
<dbReference type="InterPro" id="IPR027266">
    <property type="entry name" value="TrmE/GcvT-like"/>
</dbReference>
<keyword evidence="2" id="KW-1185">Reference proteome</keyword>
<sequence length="193" mass="20665">MADVAMTMTPVRRAPLDGLAGDPRARWAVPMARFSLRLPEAAIGAASASLGLDLAGPINNVAEREGCAILRLGPDEWLVLANDADSAAIAAALDRGMPDRRFSLVDIGHRQTGIVLDGADAADMLSAGCPLDLDLAAFPVGMATRTIFAKAEIVLWRTAPTRFHIEVWGSFAPYVWALLKEIGREYPVMENTP</sequence>
<organism evidence="1 2">
    <name type="scientific">Acidiphilium iwatense</name>
    <dbReference type="NCBI Taxonomy" id="768198"/>
    <lineage>
        <taxon>Bacteria</taxon>
        <taxon>Pseudomonadati</taxon>
        <taxon>Pseudomonadota</taxon>
        <taxon>Alphaproteobacteria</taxon>
        <taxon>Acetobacterales</taxon>
        <taxon>Acidocellaceae</taxon>
        <taxon>Acidiphilium</taxon>
    </lineage>
</organism>
<accession>A0ABS9DY44</accession>
<protein>
    <submittedName>
        <fullName evidence="1">Sarcosine oxidase subunit gamma</fullName>
    </submittedName>
</protein>
<dbReference type="RefSeq" id="WP_235704935.1">
    <property type="nucleotide sequence ID" value="NZ_JAKGBZ010000028.1"/>
</dbReference>
<dbReference type="InterPro" id="IPR007375">
    <property type="entry name" value="SoxG"/>
</dbReference>
<dbReference type="Pfam" id="PF04268">
    <property type="entry name" value="SoxG"/>
    <property type="match status" value="1"/>
</dbReference>
<comment type="caution">
    <text evidence="1">The sequence shown here is derived from an EMBL/GenBank/DDBJ whole genome shotgun (WGS) entry which is preliminary data.</text>
</comment>
<dbReference type="Gene3D" id="3.30.70.1520">
    <property type="entry name" value="Heterotetrameric sarcosine oxidase"/>
    <property type="match status" value="1"/>
</dbReference>
<evidence type="ECO:0000313" key="1">
    <source>
        <dbReference type="EMBL" id="MCF3947674.1"/>
    </source>
</evidence>
<proteinExistence type="predicted"/>
<gene>
    <name evidence="1" type="ORF">L2A60_13400</name>
</gene>
<dbReference type="EMBL" id="JAKGBZ010000028">
    <property type="protein sequence ID" value="MCF3947674.1"/>
    <property type="molecule type" value="Genomic_DNA"/>
</dbReference>
<evidence type="ECO:0000313" key="2">
    <source>
        <dbReference type="Proteomes" id="UP001521209"/>
    </source>
</evidence>